<accession>A0ABU1ACT6</accession>
<dbReference type="Pfam" id="PF01638">
    <property type="entry name" value="HxlR"/>
    <property type="match status" value="1"/>
</dbReference>
<evidence type="ECO:0000259" key="4">
    <source>
        <dbReference type="PROSITE" id="PS51118"/>
    </source>
</evidence>
<gene>
    <name evidence="5" type="ORF">RA086_11465</name>
</gene>
<evidence type="ECO:0000256" key="2">
    <source>
        <dbReference type="ARBA" id="ARBA00023125"/>
    </source>
</evidence>
<evidence type="ECO:0000256" key="3">
    <source>
        <dbReference type="ARBA" id="ARBA00023163"/>
    </source>
</evidence>
<protein>
    <submittedName>
        <fullName evidence="5">Helix-turn-helix domain-containing protein</fullName>
    </submittedName>
</protein>
<dbReference type="SUPFAM" id="SSF46785">
    <property type="entry name" value="Winged helix' DNA-binding domain"/>
    <property type="match status" value="1"/>
</dbReference>
<dbReference type="PANTHER" id="PTHR33204:SF37">
    <property type="entry name" value="HTH-TYPE TRANSCRIPTIONAL REGULATOR YODB"/>
    <property type="match status" value="1"/>
</dbReference>
<evidence type="ECO:0000313" key="5">
    <source>
        <dbReference type="EMBL" id="MDQ7938227.1"/>
    </source>
</evidence>
<comment type="caution">
    <text evidence="5">The sequence shown here is derived from an EMBL/GenBank/DDBJ whole genome shotgun (WGS) entry which is preliminary data.</text>
</comment>
<dbReference type="InterPro" id="IPR036388">
    <property type="entry name" value="WH-like_DNA-bd_sf"/>
</dbReference>
<dbReference type="Gene3D" id="1.10.10.10">
    <property type="entry name" value="Winged helix-like DNA-binding domain superfamily/Winged helix DNA-binding domain"/>
    <property type="match status" value="1"/>
</dbReference>
<keyword evidence="1" id="KW-0805">Transcription regulation</keyword>
<keyword evidence="6" id="KW-1185">Reference proteome</keyword>
<dbReference type="PANTHER" id="PTHR33204">
    <property type="entry name" value="TRANSCRIPTIONAL REGULATOR, MARR FAMILY"/>
    <property type="match status" value="1"/>
</dbReference>
<organism evidence="5 6">
    <name type="scientific">Lactiplantibacillus brownii</name>
    <dbReference type="NCBI Taxonomy" id="3069269"/>
    <lineage>
        <taxon>Bacteria</taxon>
        <taxon>Bacillati</taxon>
        <taxon>Bacillota</taxon>
        <taxon>Bacilli</taxon>
        <taxon>Lactobacillales</taxon>
        <taxon>Lactobacillaceae</taxon>
        <taxon>Lactiplantibacillus</taxon>
    </lineage>
</organism>
<dbReference type="PROSITE" id="PS51118">
    <property type="entry name" value="HTH_HXLR"/>
    <property type="match status" value="1"/>
</dbReference>
<feature type="domain" description="HTH hxlR-type" evidence="4">
    <location>
        <begin position="8"/>
        <end position="107"/>
    </location>
</feature>
<reference evidence="5 6" key="1">
    <citation type="journal article" date="2023" name="Int. J. Syst. Evol. Microbiol.">
        <title>Lactiplantibacillus brownii sp. nov., a novel psychrotolerant species isolated from sauerkraut.</title>
        <authorList>
            <person name="Heng Y.C."/>
            <person name="Silvaraju S."/>
            <person name="Lee J.K.Y."/>
            <person name="Kittelmann S."/>
        </authorList>
    </citation>
    <scope>NUCLEOTIDE SEQUENCE [LARGE SCALE GENOMIC DNA]</scope>
    <source>
        <strain evidence="5 6">WILCCON 0030</strain>
    </source>
</reference>
<dbReference type="InterPro" id="IPR002577">
    <property type="entry name" value="HTH_HxlR"/>
</dbReference>
<dbReference type="InterPro" id="IPR036390">
    <property type="entry name" value="WH_DNA-bd_sf"/>
</dbReference>
<keyword evidence="3" id="KW-0804">Transcription</keyword>
<sequence>METIMENCDTKFALEIIQGKWCLRIIWELIKDESIRFNELQRRVTGISPIALSNELKRLQKLGIIVRQQYDSVPPQVEYRLTTIGRHLDQALFALGDWGHEVREEHS</sequence>
<evidence type="ECO:0000313" key="6">
    <source>
        <dbReference type="Proteomes" id="UP001227831"/>
    </source>
</evidence>
<dbReference type="Proteomes" id="UP001227831">
    <property type="component" value="Unassembled WGS sequence"/>
</dbReference>
<dbReference type="RefSeq" id="WP_308703918.1">
    <property type="nucleotide sequence ID" value="NZ_AP027463.1"/>
</dbReference>
<name>A0ABU1ACT6_9LACO</name>
<dbReference type="EMBL" id="JAVCWF010000001">
    <property type="protein sequence ID" value="MDQ7938227.1"/>
    <property type="molecule type" value="Genomic_DNA"/>
</dbReference>
<proteinExistence type="predicted"/>
<evidence type="ECO:0000256" key="1">
    <source>
        <dbReference type="ARBA" id="ARBA00023015"/>
    </source>
</evidence>
<keyword evidence="2" id="KW-0238">DNA-binding</keyword>